<keyword evidence="2" id="KW-1133">Transmembrane helix</keyword>
<gene>
    <name evidence="3" type="ORF">SETTUDRAFT_20401</name>
</gene>
<dbReference type="EMBL" id="KB908703">
    <property type="protein sequence ID" value="EOA84888.1"/>
    <property type="molecule type" value="Genomic_DNA"/>
</dbReference>
<feature type="region of interest" description="Disordered" evidence="1">
    <location>
        <begin position="195"/>
        <end position="220"/>
    </location>
</feature>
<dbReference type="GeneID" id="19402318"/>
<name>R0JV35_EXST2</name>
<feature type="compositionally biased region" description="Low complexity" evidence="1">
    <location>
        <begin position="33"/>
        <end position="49"/>
    </location>
</feature>
<accession>R0JV35</accession>
<evidence type="ECO:0000256" key="2">
    <source>
        <dbReference type="SAM" id="Phobius"/>
    </source>
</evidence>
<dbReference type="STRING" id="671987.R0JV35"/>
<evidence type="ECO:0000256" key="1">
    <source>
        <dbReference type="SAM" id="MobiDB-lite"/>
    </source>
</evidence>
<reference evidence="3 4" key="2">
    <citation type="journal article" date="2013" name="PLoS Genet.">
        <title>Comparative genome structure, secondary metabolite, and effector coding capacity across Cochliobolus pathogens.</title>
        <authorList>
            <person name="Condon B.J."/>
            <person name="Leng Y."/>
            <person name="Wu D."/>
            <person name="Bushley K.E."/>
            <person name="Ohm R.A."/>
            <person name="Otillar R."/>
            <person name="Martin J."/>
            <person name="Schackwitz W."/>
            <person name="Grimwood J."/>
            <person name="MohdZainudin N."/>
            <person name="Xue C."/>
            <person name="Wang R."/>
            <person name="Manning V.A."/>
            <person name="Dhillon B."/>
            <person name="Tu Z.J."/>
            <person name="Steffenson B.J."/>
            <person name="Salamov A."/>
            <person name="Sun H."/>
            <person name="Lowry S."/>
            <person name="LaButti K."/>
            <person name="Han J."/>
            <person name="Copeland A."/>
            <person name="Lindquist E."/>
            <person name="Barry K."/>
            <person name="Schmutz J."/>
            <person name="Baker S.E."/>
            <person name="Ciuffetti L.M."/>
            <person name="Grigoriev I.V."/>
            <person name="Zhong S."/>
            <person name="Turgeon B.G."/>
        </authorList>
    </citation>
    <scope>NUCLEOTIDE SEQUENCE [LARGE SCALE GENOMIC DNA]</scope>
    <source>
        <strain evidence="4">28A</strain>
    </source>
</reference>
<dbReference type="eggNOG" id="ENOG502SXAY">
    <property type="taxonomic scope" value="Eukaryota"/>
</dbReference>
<dbReference type="Proteomes" id="UP000016935">
    <property type="component" value="Unassembled WGS sequence"/>
</dbReference>
<protein>
    <submittedName>
        <fullName evidence="3">Uncharacterized protein</fullName>
    </submittedName>
</protein>
<reference evidence="3 4" key="1">
    <citation type="journal article" date="2012" name="PLoS Pathog.">
        <title>Diverse lifestyles and strategies of plant pathogenesis encoded in the genomes of eighteen Dothideomycetes fungi.</title>
        <authorList>
            <person name="Ohm R.A."/>
            <person name="Feau N."/>
            <person name="Henrissat B."/>
            <person name="Schoch C.L."/>
            <person name="Horwitz B.A."/>
            <person name="Barry K.W."/>
            <person name="Condon B.J."/>
            <person name="Copeland A.C."/>
            <person name="Dhillon B."/>
            <person name="Glaser F."/>
            <person name="Hesse C.N."/>
            <person name="Kosti I."/>
            <person name="LaButti K."/>
            <person name="Lindquist E.A."/>
            <person name="Lucas S."/>
            <person name="Salamov A.A."/>
            <person name="Bradshaw R.E."/>
            <person name="Ciuffetti L."/>
            <person name="Hamelin R.C."/>
            <person name="Kema G.H.J."/>
            <person name="Lawrence C."/>
            <person name="Scott J.A."/>
            <person name="Spatafora J.W."/>
            <person name="Turgeon B.G."/>
            <person name="de Wit P.J.G.M."/>
            <person name="Zhong S."/>
            <person name="Goodwin S.B."/>
            <person name="Grigoriev I.V."/>
        </authorList>
    </citation>
    <scope>NUCLEOTIDE SEQUENCE [LARGE SCALE GENOMIC DNA]</scope>
    <source>
        <strain evidence="4">28A</strain>
    </source>
</reference>
<feature type="region of interest" description="Disordered" evidence="1">
    <location>
        <begin position="15"/>
        <end position="68"/>
    </location>
</feature>
<keyword evidence="4" id="KW-1185">Reference proteome</keyword>
<organism evidence="3 4">
    <name type="scientific">Exserohilum turcicum (strain 28A)</name>
    <name type="common">Northern leaf blight fungus</name>
    <name type="synonym">Setosphaeria turcica</name>
    <dbReference type="NCBI Taxonomy" id="671987"/>
    <lineage>
        <taxon>Eukaryota</taxon>
        <taxon>Fungi</taxon>
        <taxon>Dikarya</taxon>
        <taxon>Ascomycota</taxon>
        <taxon>Pezizomycotina</taxon>
        <taxon>Dothideomycetes</taxon>
        <taxon>Pleosporomycetidae</taxon>
        <taxon>Pleosporales</taxon>
        <taxon>Pleosporineae</taxon>
        <taxon>Pleosporaceae</taxon>
        <taxon>Exserohilum</taxon>
    </lineage>
</organism>
<dbReference type="AlphaFoldDB" id="R0JV35"/>
<keyword evidence="2" id="KW-0812">Transmembrane</keyword>
<proteinExistence type="predicted"/>
<evidence type="ECO:0000313" key="3">
    <source>
        <dbReference type="EMBL" id="EOA84888.1"/>
    </source>
</evidence>
<sequence>MSTGADVDHWIRAVIARDDDGPSPPKPPKPHESATASSSSALPTATSSSNVPLQTLTAAKPPKGSRPLGPGESAGIGIAVAVAVLFIALAIRFFMQRRKRSKFGAGNDSAAFWPGTKHSDMEAGQKGMDSDDMDFGPVGVPEMETCAARGRRFSELAGRRSPAEMISEPHSVAELEGSNVMARYLEKKNRERLFLDPPIDENDDKHDNDSPRVAGKKYDW</sequence>
<dbReference type="HOGENOM" id="CLU_1256717_0_0_1"/>
<feature type="compositionally biased region" description="Basic and acidic residues" evidence="1">
    <location>
        <begin position="203"/>
        <end position="220"/>
    </location>
</feature>
<keyword evidence="2" id="KW-0472">Membrane</keyword>
<dbReference type="RefSeq" id="XP_008026891.1">
    <property type="nucleotide sequence ID" value="XM_008028700.1"/>
</dbReference>
<feature type="transmembrane region" description="Helical" evidence="2">
    <location>
        <begin position="74"/>
        <end position="94"/>
    </location>
</feature>
<dbReference type="OrthoDB" id="3694586at2759"/>
<evidence type="ECO:0000313" key="4">
    <source>
        <dbReference type="Proteomes" id="UP000016935"/>
    </source>
</evidence>